<dbReference type="InterPro" id="IPR001451">
    <property type="entry name" value="Hexapep"/>
</dbReference>
<keyword evidence="2 3" id="KW-0808">Transferase</keyword>
<evidence type="ECO:0000256" key="1">
    <source>
        <dbReference type="ARBA" id="ARBA00007274"/>
    </source>
</evidence>
<dbReference type="InterPro" id="IPR051159">
    <property type="entry name" value="Hexapeptide_acetyltransf"/>
</dbReference>
<protein>
    <submittedName>
        <fullName evidence="3">Acetyltransferase-like isoleucine patch superfamily enzyme</fullName>
    </submittedName>
</protein>
<dbReference type="Gene3D" id="2.160.10.10">
    <property type="entry name" value="Hexapeptide repeat proteins"/>
    <property type="match status" value="1"/>
</dbReference>
<organism evidence="3 4">
    <name type="scientific">Microbacter margulisiae</name>
    <dbReference type="NCBI Taxonomy" id="1350067"/>
    <lineage>
        <taxon>Bacteria</taxon>
        <taxon>Pseudomonadati</taxon>
        <taxon>Bacteroidota</taxon>
        <taxon>Bacteroidia</taxon>
        <taxon>Bacteroidales</taxon>
        <taxon>Porphyromonadaceae</taxon>
        <taxon>Microbacter</taxon>
    </lineage>
</organism>
<comment type="caution">
    <text evidence="3">The sequence shown here is derived from an EMBL/GenBank/DDBJ whole genome shotgun (WGS) entry which is preliminary data.</text>
</comment>
<evidence type="ECO:0000313" key="3">
    <source>
        <dbReference type="EMBL" id="MBB3185983.1"/>
    </source>
</evidence>
<comment type="similarity">
    <text evidence="1">Belongs to the transferase hexapeptide repeat family.</text>
</comment>
<accession>A0A7W5DPM6</accession>
<dbReference type="Pfam" id="PF00132">
    <property type="entry name" value="Hexapep"/>
    <property type="match status" value="1"/>
</dbReference>
<dbReference type="SUPFAM" id="SSF51161">
    <property type="entry name" value="Trimeric LpxA-like enzymes"/>
    <property type="match status" value="1"/>
</dbReference>
<reference evidence="3 4" key="1">
    <citation type="submission" date="2020-08" db="EMBL/GenBank/DDBJ databases">
        <title>Genomic Encyclopedia of Type Strains, Phase IV (KMG-IV): sequencing the most valuable type-strain genomes for metagenomic binning, comparative biology and taxonomic classification.</title>
        <authorList>
            <person name="Goeker M."/>
        </authorList>
    </citation>
    <scope>NUCLEOTIDE SEQUENCE [LARGE SCALE GENOMIC DNA]</scope>
    <source>
        <strain evidence="3 4">DSM 27471</strain>
    </source>
</reference>
<keyword evidence="4" id="KW-1185">Reference proteome</keyword>
<dbReference type="Proteomes" id="UP000544222">
    <property type="component" value="Unassembled WGS sequence"/>
</dbReference>
<dbReference type="InterPro" id="IPR011004">
    <property type="entry name" value="Trimer_LpxA-like_sf"/>
</dbReference>
<dbReference type="PANTHER" id="PTHR23416">
    <property type="entry name" value="SIALIC ACID SYNTHASE-RELATED"/>
    <property type="match status" value="1"/>
</dbReference>
<dbReference type="GO" id="GO:0005829">
    <property type="term" value="C:cytosol"/>
    <property type="evidence" value="ECO:0007669"/>
    <property type="project" value="TreeGrafter"/>
</dbReference>
<dbReference type="EMBL" id="JACHYB010000001">
    <property type="protein sequence ID" value="MBB3185983.1"/>
    <property type="molecule type" value="Genomic_DNA"/>
</dbReference>
<proteinExistence type="inferred from homology"/>
<sequence length="177" mass="19847">MKRKISRVKFYFLKSLVGFLVYIDSRWYMKYYHKLLQSAGINFTGIPRFIAKSVRFDDFDRITIGDRFVASMNVHFLTHDYSLTTALIAIGEKPQTDVGMLRNIVVGDNVFIGMNTILLPGTTIGDNVIIGAGSVVRGRVPSNSVIAGNPVQILGSIEEYAEKQKSRINQGLQIDKK</sequence>
<name>A0A7W5DPM6_9PORP</name>
<dbReference type="PANTHER" id="PTHR23416:SF23">
    <property type="entry name" value="ACETYLTRANSFERASE C18B11.09C-RELATED"/>
    <property type="match status" value="1"/>
</dbReference>
<gene>
    <name evidence="3" type="ORF">FHX64_000146</name>
</gene>
<evidence type="ECO:0000313" key="4">
    <source>
        <dbReference type="Proteomes" id="UP000544222"/>
    </source>
</evidence>
<dbReference type="CDD" id="cd04647">
    <property type="entry name" value="LbH_MAT_like"/>
    <property type="match status" value="1"/>
</dbReference>
<dbReference type="GO" id="GO:0008374">
    <property type="term" value="F:O-acyltransferase activity"/>
    <property type="evidence" value="ECO:0007669"/>
    <property type="project" value="TreeGrafter"/>
</dbReference>
<dbReference type="AlphaFoldDB" id="A0A7W5DPM6"/>
<evidence type="ECO:0000256" key="2">
    <source>
        <dbReference type="ARBA" id="ARBA00022679"/>
    </source>
</evidence>
<dbReference type="RefSeq" id="WP_183411919.1">
    <property type="nucleotide sequence ID" value="NZ_JACHYB010000001.1"/>
</dbReference>